<evidence type="ECO:0000313" key="2">
    <source>
        <dbReference type="EMBL" id="KFE60769.1"/>
    </source>
</evidence>
<feature type="region of interest" description="Disordered" evidence="1">
    <location>
        <begin position="103"/>
        <end position="144"/>
    </location>
</feature>
<sequence>MEFPGLALPSEGLQRLDGNMAASIQLAMDEFLPWDAPPSSSPIAEEQCLHRRESYNVTAAPTTEGIMLVRFDLNTEACQSSDQLVNVTTYAIDIRTMRILSRAMRTRPNPARLQPLQPLPDVASPPEQALPPTSGAEGTPRPAP</sequence>
<proteinExistence type="predicted"/>
<evidence type="ECO:0000256" key="1">
    <source>
        <dbReference type="SAM" id="MobiDB-lite"/>
    </source>
</evidence>
<protein>
    <submittedName>
        <fullName evidence="2">Uncharacterized protein</fullName>
    </submittedName>
</protein>
<keyword evidence="3" id="KW-1185">Reference proteome</keyword>
<organism evidence="2 3">
    <name type="scientific">Hyalangium minutum</name>
    <dbReference type="NCBI Taxonomy" id="394096"/>
    <lineage>
        <taxon>Bacteria</taxon>
        <taxon>Pseudomonadati</taxon>
        <taxon>Myxococcota</taxon>
        <taxon>Myxococcia</taxon>
        <taxon>Myxococcales</taxon>
        <taxon>Cystobacterineae</taxon>
        <taxon>Archangiaceae</taxon>
        <taxon>Hyalangium</taxon>
    </lineage>
</organism>
<dbReference type="EMBL" id="JMCB01000028">
    <property type="protein sequence ID" value="KFE60769.1"/>
    <property type="molecule type" value="Genomic_DNA"/>
</dbReference>
<gene>
    <name evidence="2" type="ORF">DB31_4682</name>
</gene>
<accession>A0A085VZA6</accession>
<comment type="caution">
    <text evidence="2">The sequence shown here is derived from an EMBL/GenBank/DDBJ whole genome shotgun (WGS) entry which is preliminary data.</text>
</comment>
<evidence type="ECO:0000313" key="3">
    <source>
        <dbReference type="Proteomes" id="UP000028725"/>
    </source>
</evidence>
<reference evidence="2 3" key="1">
    <citation type="submission" date="2014-04" db="EMBL/GenBank/DDBJ databases">
        <title>Genome assembly of Hyalangium minutum DSM 14724.</title>
        <authorList>
            <person name="Sharma G."/>
            <person name="Subramanian S."/>
        </authorList>
    </citation>
    <scope>NUCLEOTIDE SEQUENCE [LARGE SCALE GENOMIC DNA]</scope>
    <source>
        <strain evidence="2 3">DSM 14724</strain>
    </source>
</reference>
<name>A0A085VZA6_9BACT</name>
<dbReference type="Proteomes" id="UP000028725">
    <property type="component" value="Unassembled WGS sequence"/>
</dbReference>
<dbReference type="AlphaFoldDB" id="A0A085VZA6"/>